<dbReference type="PANTHER" id="PTHR24567">
    <property type="entry name" value="CRP FAMILY TRANSCRIPTIONAL REGULATORY PROTEIN"/>
    <property type="match status" value="1"/>
</dbReference>
<sequence>MIQSVLEALPYFFMKMEKKQFCSKARSVVIEGVLRRSRIFSSLSLEEIQKLVPCTQLVFLEKDQILFREKQPVLGFYIMICGSIMVYRLTSEGKEQPIHIFYPPESFAEACLVSDGYPANAKAVISSQVLLITKTDFLNLIRNRPEIALRIIGSMSNHLRKLVDKLDSLSVKDAETRFIQWIHKHFHDDHLSSAIVPLLLPKKIIAAELGITSETLSRILAKLTNEQLIRNETKRIIVLSKEKLLKKLDEL</sequence>
<dbReference type="Pfam" id="PF00027">
    <property type="entry name" value="cNMP_binding"/>
    <property type="match status" value="1"/>
</dbReference>
<organism evidence="6 7">
    <name type="scientific">Methylacidiphilum fumariolicum (strain SolV)</name>
    <dbReference type="NCBI Taxonomy" id="1156937"/>
    <lineage>
        <taxon>Bacteria</taxon>
        <taxon>Pseudomonadati</taxon>
        <taxon>Verrucomicrobiota</taxon>
        <taxon>Methylacidiphilae</taxon>
        <taxon>Methylacidiphilales</taxon>
        <taxon>Methylacidiphilaceae</taxon>
        <taxon>Methylacidiphilum (ex Ratnadevi et al. 2023)</taxon>
    </lineage>
</organism>
<dbReference type="Gene3D" id="2.60.120.10">
    <property type="entry name" value="Jelly Rolls"/>
    <property type="match status" value="1"/>
</dbReference>
<evidence type="ECO:0000256" key="3">
    <source>
        <dbReference type="ARBA" id="ARBA00023163"/>
    </source>
</evidence>
<name>I0JY83_METFB</name>
<comment type="caution">
    <text evidence="6">The sequence shown here is derived from an EMBL/GenBank/DDBJ whole genome shotgun (WGS) entry which is preliminary data.</text>
</comment>
<dbReference type="SUPFAM" id="SSF46785">
    <property type="entry name" value="Winged helix' DNA-binding domain"/>
    <property type="match status" value="1"/>
</dbReference>
<feature type="domain" description="HTH crp-type" evidence="5">
    <location>
        <begin position="172"/>
        <end position="242"/>
    </location>
</feature>
<dbReference type="SMART" id="SM00100">
    <property type="entry name" value="cNMP"/>
    <property type="match status" value="1"/>
</dbReference>
<dbReference type="InterPro" id="IPR014710">
    <property type="entry name" value="RmlC-like_jellyroll"/>
</dbReference>
<dbReference type="Gene3D" id="1.10.10.10">
    <property type="entry name" value="Winged helix-like DNA-binding domain superfamily/Winged helix DNA-binding domain"/>
    <property type="match status" value="1"/>
</dbReference>
<keyword evidence="3" id="KW-0804">Transcription</keyword>
<dbReference type="InParanoid" id="I0JY83"/>
<dbReference type="GO" id="GO:0003677">
    <property type="term" value="F:DNA binding"/>
    <property type="evidence" value="ECO:0007669"/>
    <property type="project" value="UniProtKB-KW"/>
</dbReference>
<dbReference type="CDD" id="cd00038">
    <property type="entry name" value="CAP_ED"/>
    <property type="match status" value="1"/>
</dbReference>
<gene>
    <name evidence="6" type="ORF">MFUM_480019</name>
</gene>
<dbReference type="GO" id="GO:0005829">
    <property type="term" value="C:cytosol"/>
    <property type="evidence" value="ECO:0007669"/>
    <property type="project" value="TreeGrafter"/>
</dbReference>
<dbReference type="AlphaFoldDB" id="I0JY83"/>
<evidence type="ECO:0000313" key="7">
    <source>
        <dbReference type="Proteomes" id="UP000004837"/>
    </source>
</evidence>
<dbReference type="FunCoup" id="I0JY83">
    <property type="interactions" value="181"/>
</dbReference>
<dbReference type="InterPro" id="IPR050397">
    <property type="entry name" value="Env_Response_Regulators"/>
</dbReference>
<evidence type="ECO:0000259" key="5">
    <source>
        <dbReference type="PROSITE" id="PS51063"/>
    </source>
</evidence>
<dbReference type="SUPFAM" id="SSF51206">
    <property type="entry name" value="cAMP-binding domain-like"/>
    <property type="match status" value="1"/>
</dbReference>
<protein>
    <submittedName>
        <fullName evidence="6">Putative Transcriptional regulator, Crp/Fnr family</fullName>
    </submittedName>
</protein>
<dbReference type="PROSITE" id="PS50042">
    <property type="entry name" value="CNMP_BINDING_3"/>
    <property type="match status" value="1"/>
</dbReference>
<dbReference type="InterPro" id="IPR000595">
    <property type="entry name" value="cNMP-bd_dom"/>
</dbReference>
<dbReference type="STRING" id="1156937.GCA_000953475_01113"/>
<dbReference type="Pfam" id="PF13545">
    <property type="entry name" value="HTH_Crp_2"/>
    <property type="match status" value="1"/>
</dbReference>
<accession>I0JY83</accession>
<keyword evidence="2" id="KW-0238">DNA-binding</keyword>
<dbReference type="InterPro" id="IPR036390">
    <property type="entry name" value="WH_DNA-bd_sf"/>
</dbReference>
<dbReference type="PANTHER" id="PTHR24567:SF26">
    <property type="entry name" value="REGULATORY PROTEIN YEIL"/>
    <property type="match status" value="1"/>
</dbReference>
<evidence type="ECO:0000313" key="6">
    <source>
        <dbReference type="EMBL" id="CCG92202.1"/>
    </source>
</evidence>
<evidence type="ECO:0000256" key="1">
    <source>
        <dbReference type="ARBA" id="ARBA00023015"/>
    </source>
</evidence>
<dbReference type="Proteomes" id="UP000004837">
    <property type="component" value="Unassembled WGS sequence"/>
</dbReference>
<dbReference type="InterPro" id="IPR018490">
    <property type="entry name" value="cNMP-bd_dom_sf"/>
</dbReference>
<dbReference type="PROSITE" id="PS51063">
    <property type="entry name" value="HTH_CRP_2"/>
    <property type="match status" value="1"/>
</dbReference>
<dbReference type="InterPro" id="IPR012318">
    <property type="entry name" value="HTH_CRP"/>
</dbReference>
<reference evidence="6 7" key="1">
    <citation type="journal article" date="2012" name="J. Bacteriol.">
        <title>Draft Genome Sequence of the Volcano-Inhabiting Thermoacidophilic Methanotroph Methylacidiphilum fumariolicum Strain SolV.</title>
        <authorList>
            <person name="Khadem A.F."/>
            <person name="Wieczorek A.S."/>
            <person name="Pol A."/>
            <person name="Vuilleumier S."/>
            <person name="Harhangi H.R."/>
            <person name="Dunfield P.F."/>
            <person name="Kalyuzhnaya M.G."/>
            <person name="Murrell J.C."/>
            <person name="Francoijs K.-J."/>
            <person name="Stunnenberg H.G."/>
            <person name="Stein L.Y."/>
            <person name="DiSpirito A.A."/>
            <person name="Semrau J.D."/>
            <person name="Lajus A."/>
            <person name="Medigue C."/>
            <person name="Klotz M.G."/>
            <person name="Jetten M.S.M."/>
            <person name="Op den Camp H.J.M."/>
        </authorList>
    </citation>
    <scope>NUCLEOTIDE SEQUENCE [LARGE SCALE GENOMIC DNA]</scope>
    <source>
        <strain evidence="6 7">SolV</strain>
    </source>
</reference>
<feature type="domain" description="Cyclic nucleotide-binding" evidence="4">
    <location>
        <begin position="39"/>
        <end position="158"/>
    </location>
</feature>
<dbReference type="GO" id="GO:0003700">
    <property type="term" value="F:DNA-binding transcription factor activity"/>
    <property type="evidence" value="ECO:0007669"/>
    <property type="project" value="TreeGrafter"/>
</dbReference>
<evidence type="ECO:0000256" key="2">
    <source>
        <dbReference type="ARBA" id="ARBA00023125"/>
    </source>
</evidence>
<proteinExistence type="predicted"/>
<dbReference type="EMBL" id="CAHT01000053">
    <property type="protein sequence ID" value="CCG92202.1"/>
    <property type="molecule type" value="Genomic_DNA"/>
</dbReference>
<dbReference type="SMART" id="SM00419">
    <property type="entry name" value="HTH_CRP"/>
    <property type="match status" value="1"/>
</dbReference>
<dbReference type="InterPro" id="IPR036388">
    <property type="entry name" value="WH-like_DNA-bd_sf"/>
</dbReference>
<dbReference type="eggNOG" id="COG0664">
    <property type="taxonomic scope" value="Bacteria"/>
</dbReference>
<keyword evidence="1" id="KW-0805">Transcription regulation</keyword>
<evidence type="ECO:0000259" key="4">
    <source>
        <dbReference type="PROSITE" id="PS50042"/>
    </source>
</evidence>